<feature type="compositionally biased region" description="Basic and acidic residues" evidence="1">
    <location>
        <begin position="469"/>
        <end position="559"/>
    </location>
</feature>
<comment type="caution">
    <text evidence="2">The sequence shown here is derived from an EMBL/GenBank/DDBJ whole genome shotgun (WGS) entry which is preliminary data.</text>
</comment>
<feature type="compositionally biased region" description="Acidic residues" evidence="1">
    <location>
        <begin position="314"/>
        <end position="326"/>
    </location>
</feature>
<dbReference type="InterPro" id="IPR036770">
    <property type="entry name" value="Ankyrin_rpt-contain_sf"/>
</dbReference>
<dbReference type="SUPFAM" id="SSF48403">
    <property type="entry name" value="Ankyrin repeat"/>
    <property type="match status" value="1"/>
</dbReference>
<feature type="non-terminal residue" evidence="2">
    <location>
        <position position="559"/>
    </location>
</feature>
<dbReference type="EMBL" id="BMAT01005216">
    <property type="protein sequence ID" value="GFR89257.1"/>
    <property type="molecule type" value="Genomic_DNA"/>
</dbReference>
<evidence type="ECO:0000256" key="1">
    <source>
        <dbReference type="SAM" id="MobiDB-lite"/>
    </source>
</evidence>
<evidence type="ECO:0000313" key="2">
    <source>
        <dbReference type="EMBL" id="GFR89257.1"/>
    </source>
</evidence>
<dbReference type="AlphaFoldDB" id="A0AAV4GU73"/>
<organism evidence="2 3">
    <name type="scientific">Elysia marginata</name>
    <dbReference type="NCBI Taxonomy" id="1093978"/>
    <lineage>
        <taxon>Eukaryota</taxon>
        <taxon>Metazoa</taxon>
        <taxon>Spiralia</taxon>
        <taxon>Lophotrochozoa</taxon>
        <taxon>Mollusca</taxon>
        <taxon>Gastropoda</taxon>
        <taxon>Heterobranchia</taxon>
        <taxon>Euthyneura</taxon>
        <taxon>Panpulmonata</taxon>
        <taxon>Sacoglossa</taxon>
        <taxon>Placobranchoidea</taxon>
        <taxon>Plakobranchidae</taxon>
        <taxon>Elysia</taxon>
    </lineage>
</organism>
<feature type="compositionally biased region" description="Basic and acidic residues" evidence="1">
    <location>
        <begin position="397"/>
        <end position="407"/>
    </location>
</feature>
<dbReference type="Gene3D" id="1.25.40.20">
    <property type="entry name" value="Ankyrin repeat-containing domain"/>
    <property type="match status" value="1"/>
</dbReference>
<feature type="region of interest" description="Disordered" evidence="1">
    <location>
        <begin position="314"/>
        <end position="559"/>
    </location>
</feature>
<protein>
    <submittedName>
        <fullName evidence="2">Uncharacterized protein</fullName>
    </submittedName>
</protein>
<sequence length="559" mass="65710">MDSKKKCHRGVQILTAEGMMWDKSLTTQDKDLIFELIQKNNLDGIKRLVEEKPRVVQVKHRSGRYAFAYALQLRRQKICEYFLDSGAPFWFISDEEGGKLVAGCLDYGFYSCLIRLIDMKVADVNHTYKSQTVLTHLLGREAWDHWIIQEIVDRGGVRETDIAINNALNAVHTDEIVAVQGMVLKIFDKEQRNAHSFLNQSEVLGVLMCRPTIVVGIASASKLNIQMGCMIEYLTRTDSEFKPFRPMGLDIVHELIKCVDAMPELANLSRFSTLLNEREVSSDGGGGMVLPNGTLVKSRVDLRYLFEDDDDDDDDNSVWVIDESDDGVEKCEQVEREEEGEEEKDDDEMDASPPFFKPLMKRKGDALKTGGEGAKVMKREVVESVSVIEIDDDETNELDREREERKREQRRQRDRRRREEEKRRKEEEKRKEQLLRLKEEKRKKEEEKRRAEKREREEDERRRRARRKKNEEKKREVIAKLEEKKREEEKKKEEERKKEMEARKKEEAKKKEKKRDENAIKDVKKEDVKKDVMKEDVKKDVKKEDVKKNVKKDDVKKDI</sequence>
<accession>A0AAV4GU73</accession>
<evidence type="ECO:0000313" key="3">
    <source>
        <dbReference type="Proteomes" id="UP000762676"/>
    </source>
</evidence>
<proteinExistence type="predicted"/>
<feature type="compositionally biased region" description="Acidic residues" evidence="1">
    <location>
        <begin position="335"/>
        <end position="350"/>
    </location>
</feature>
<gene>
    <name evidence="2" type="ORF">ElyMa_002538900</name>
</gene>
<name>A0AAV4GU73_9GAST</name>
<feature type="compositionally biased region" description="Basic and acidic residues" evidence="1">
    <location>
        <begin position="417"/>
        <end position="462"/>
    </location>
</feature>
<dbReference type="Proteomes" id="UP000762676">
    <property type="component" value="Unassembled WGS sequence"/>
</dbReference>
<reference evidence="2 3" key="1">
    <citation type="journal article" date="2021" name="Elife">
        <title>Chloroplast acquisition without the gene transfer in kleptoplastic sea slugs, Plakobranchus ocellatus.</title>
        <authorList>
            <person name="Maeda T."/>
            <person name="Takahashi S."/>
            <person name="Yoshida T."/>
            <person name="Shimamura S."/>
            <person name="Takaki Y."/>
            <person name="Nagai Y."/>
            <person name="Toyoda A."/>
            <person name="Suzuki Y."/>
            <person name="Arimoto A."/>
            <person name="Ishii H."/>
            <person name="Satoh N."/>
            <person name="Nishiyama T."/>
            <person name="Hasebe M."/>
            <person name="Maruyama T."/>
            <person name="Minagawa J."/>
            <person name="Obokata J."/>
            <person name="Shigenobu S."/>
        </authorList>
    </citation>
    <scope>NUCLEOTIDE SEQUENCE [LARGE SCALE GENOMIC DNA]</scope>
</reference>
<keyword evidence="3" id="KW-1185">Reference proteome</keyword>